<accession>A0A426XRM8</accession>
<organism evidence="2 3">
    <name type="scientific">Ensete ventricosum</name>
    <name type="common">Abyssinian banana</name>
    <name type="synonym">Musa ensete</name>
    <dbReference type="NCBI Taxonomy" id="4639"/>
    <lineage>
        <taxon>Eukaryota</taxon>
        <taxon>Viridiplantae</taxon>
        <taxon>Streptophyta</taxon>
        <taxon>Embryophyta</taxon>
        <taxon>Tracheophyta</taxon>
        <taxon>Spermatophyta</taxon>
        <taxon>Magnoliopsida</taxon>
        <taxon>Liliopsida</taxon>
        <taxon>Zingiberales</taxon>
        <taxon>Musaceae</taxon>
        <taxon>Ensete</taxon>
    </lineage>
</organism>
<keyword evidence="1" id="KW-0472">Membrane</keyword>
<sequence length="121" mass="12583">MSCCPYGRTGTTAPGATALAGVVPVVASLVGWLHPQRGHLLARCPCRCCLCSQAIAMPVSAAPTSASHARGWLCLLATSPYRRPTLRPPLWGPWLQSAAPTWSLAAIGSPCKGPGRSQPPL</sequence>
<evidence type="ECO:0000313" key="2">
    <source>
        <dbReference type="EMBL" id="RRT42139.1"/>
    </source>
</evidence>
<comment type="caution">
    <text evidence="2">The sequence shown here is derived from an EMBL/GenBank/DDBJ whole genome shotgun (WGS) entry which is preliminary data.</text>
</comment>
<evidence type="ECO:0000256" key="1">
    <source>
        <dbReference type="SAM" id="Phobius"/>
    </source>
</evidence>
<gene>
    <name evidence="2" type="ORF">B296_00047859</name>
</gene>
<reference evidence="2 3" key="1">
    <citation type="journal article" date="2014" name="Agronomy (Basel)">
        <title>A Draft Genome Sequence for Ensete ventricosum, the Drought-Tolerant Tree Against Hunger.</title>
        <authorList>
            <person name="Harrison J."/>
            <person name="Moore K.A."/>
            <person name="Paszkiewicz K."/>
            <person name="Jones T."/>
            <person name="Grant M."/>
            <person name="Ambacheew D."/>
            <person name="Muzemil S."/>
            <person name="Studholme D.J."/>
        </authorList>
    </citation>
    <scope>NUCLEOTIDE SEQUENCE [LARGE SCALE GENOMIC DNA]</scope>
</reference>
<keyword evidence="1" id="KW-0812">Transmembrane</keyword>
<protein>
    <submittedName>
        <fullName evidence="2">Uncharacterized protein</fullName>
    </submittedName>
</protein>
<dbReference type="AlphaFoldDB" id="A0A426XRM8"/>
<feature type="transmembrane region" description="Helical" evidence="1">
    <location>
        <begin position="15"/>
        <end position="33"/>
    </location>
</feature>
<name>A0A426XRM8_ENSVE</name>
<evidence type="ECO:0000313" key="3">
    <source>
        <dbReference type="Proteomes" id="UP000287651"/>
    </source>
</evidence>
<dbReference type="Proteomes" id="UP000287651">
    <property type="component" value="Unassembled WGS sequence"/>
</dbReference>
<proteinExistence type="predicted"/>
<dbReference type="EMBL" id="AMZH03018045">
    <property type="protein sequence ID" value="RRT42139.1"/>
    <property type="molecule type" value="Genomic_DNA"/>
</dbReference>
<keyword evidence="1" id="KW-1133">Transmembrane helix</keyword>